<keyword evidence="2" id="KW-0326">Glycosidase</keyword>
<reference evidence="4" key="1">
    <citation type="journal article" date="2019" name="Int. J. Syst. Evol. Microbiol.">
        <title>The Global Catalogue of Microorganisms (GCM) 10K type strain sequencing project: providing services to taxonomists for standard genome sequencing and annotation.</title>
        <authorList>
            <consortium name="The Broad Institute Genomics Platform"/>
            <consortium name="The Broad Institute Genome Sequencing Center for Infectious Disease"/>
            <person name="Wu L."/>
            <person name="Ma J."/>
        </authorList>
    </citation>
    <scope>NUCLEOTIDE SEQUENCE [LARGE SCALE GENOMIC DNA]</scope>
    <source>
        <strain evidence="4">CGMCC 1.5362</strain>
    </source>
</reference>
<dbReference type="CDD" id="cd14791">
    <property type="entry name" value="GH36"/>
    <property type="match status" value="1"/>
</dbReference>
<sequence>MTDLQTVDELPATAGRWRVYAEGWQSWSPATCYPAGVPPLLPEEPWQHVMRYRPGTDLHPTAYQAEGLAVVDPGDGGPVTAYLSADLRDPATITVQERGWHLAVEASGQVERWTAPTAAAALVAAGTTIGERLGARTGQQPRVWCSWYRYFEQVTADDVRAALTDIREHDLPTDIVQVDDGWSTGLGDGLRTRPGFGDLERVVAEVRQAGLRAGIWLAPFLVGRDTELARDHPGWLTGDAGRNWGQDLVGLDLLHPGVQDLLRGHLTALRRLGVDYLKLDFLYAGALPGPGRDRAEAVTAYRAGLSLVREVMGQDCTLLACGAPLLPSVGLVDAMRVSPDTFHEGAADGSRGLRGLMSTAARAWTHGRLWTDDPDVVVARPGFALRERWAAESRRFGGMRSWSDRWDELDERGRSLVRGVLSDPPAPRFDEATVAEGLGVAAGEVRARGARGDLG</sequence>
<dbReference type="SUPFAM" id="SSF51445">
    <property type="entry name" value="(Trans)glycosidases"/>
    <property type="match status" value="1"/>
</dbReference>
<dbReference type="RefSeq" id="WP_022922972.1">
    <property type="nucleotide sequence ID" value="NZ_BMLB01000001.1"/>
</dbReference>
<dbReference type="PANTHER" id="PTHR43053:SF3">
    <property type="entry name" value="ALPHA-GALACTOSIDASE C-RELATED"/>
    <property type="match status" value="1"/>
</dbReference>
<dbReference type="InterPro" id="IPR017853">
    <property type="entry name" value="GH"/>
</dbReference>
<proteinExistence type="predicted"/>
<evidence type="ECO:0000256" key="2">
    <source>
        <dbReference type="ARBA" id="ARBA00023295"/>
    </source>
</evidence>
<dbReference type="InterPro" id="IPR050985">
    <property type="entry name" value="Alpha-glycosidase_related"/>
</dbReference>
<evidence type="ECO:0000313" key="3">
    <source>
        <dbReference type="EMBL" id="GGK60676.1"/>
    </source>
</evidence>
<dbReference type="InterPro" id="IPR002252">
    <property type="entry name" value="Glyco_hydro_36"/>
</dbReference>
<keyword evidence="1" id="KW-0378">Hydrolase</keyword>
<keyword evidence="4" id="KW-1185">Reference proteome</keyword>
<dbReference type="Gene3D" id="3.20.20.70">
    <property type="entry name" value="Aldolase class I"/>
    <property type="match status" value="1"/>
</dbReference>
<dbReference type="Pfam" id="PF02065">
    <property type="entry name" value="Melibiase"/>
    <property type="match status" value="1"/>
</dbReference>
<name>A0ABQ2F7G6_9MICO</name>
<organism evidence="3 4">
    <name type="scientific">Ornithinimicrobium pekingense</name>
    <dbReference type="NCBI Taxonomy" id="384677"/>
    <lineage>
        <taxon>Bacteria</taxon>
        <taxon>Bacillati</taxon>
        <taxon>Actinomycetota</taxon>
        <taxon>Actinomycetes</taxon>
        <taxon>Micrococcales</taxon>
        <taxon>Ornithinimicrobiaceae</taxon>
        <taxon>Ornithinimicrobium</taxon>
    </lineage>
</organism>
<dbReference type="InterPro" id="IPR013785">
    <property type="entry name" value="Aldolase_TIM"/>
</dbReference>
<dbReference type="EMBL" id="BMLB01000001">
    <property type="protein sequence ID" value="GGK60676.1"/>
    <property type="molecule type" value="Genomic_DNA"/>
</dbReference>
<gene>
    <name evidence="3" type="ORF">GCM10011509_06270</name>
</gene>
<evidence type="ECO:0000256" key="1">
    <source>
        <dbReference type="ARBA" id="ARBA00022801"/>
    </source>
</evidence>
<accession>A0ABQ2F7G6</accession>
<comment type="caution">
    <text evidence="3">The sequence shown here is derived from an EMBL/GenBank/DDBJ whole genome shotgun (WGS) entry which is preliminary data.</text>
</comment>
<dbReference type="Proteomes" id="UP000662111">
    <property type="component" value="Unassembled WGS sequence"/>
</dbReference>
<protein>
    <recommendedName>
        <fullName evidence="5">Alpha-galactosidase</fullName>
    </recommendedName>
</protein>
<dbReference type="PANTHER" id="PTHR43053">
    <property type="entry name" value="GLYCOSIDASE FAMILY 31"/>
    <property type="match status" value="1"/>
</dbReference>
<evidence type="ECO:0008006" key="5">
    <source>
        <dbReference type="Google" id="ProtNLM"/>
    </source>
</evidence>
<evidence type="ECO:0000313" key="4">
    <source>
        <dbReference type="Proteomes" id="UP000662111"/>
    </source>
</evidence>